<gene>
    <name evidence="1" type="ORF">FHW12_000554</name>
</gene>
<dbReference type="Proteomes" id="UP000550401">
    <property type="component" value="Unassembled WGS sequence"/>
</dbReference>
<accession>A0A839EUS8</accession>
<dbReference type="RefSeq" id="WP_182529451.1">
    <property type="nucleotide sequence ID" value="NZ_JACGXL010000001.1"/>
</dbReference>
<dbReference type="AlphaFoldDB" id="A0A839EUS8"/>
<protein>
    <submittedName>
        <fullName evidence="1">Uncharacterized protein</fullName>
    </submittedName>
</protein>
<name>A0A839EUS8_9GAMM</name>
<dbReference type="EMBL" id="JACGXL010000001">
    <property type="protein sequence ID" value="MBA8886363.1"/>
    <property type="molecule type" value="Genomic_DNA"/>
</dbReference>
<sequence>MQLSRAQLDGNLDQLAADLPGLVESLGRSRAFDAFRNRADDILRSIAPGDDRIHAQRRIETLLREHGLADAAPTRR</sequence>
<organism evidence="1 2">
    <name type="scientific">Dokdonella fugitiva</name>
    <dbReference type="NCBI Taxonomy" id="328517"/>
    <lineage>
        <taxon>Bacteria</taxon>
        <taxon>Pseudomonadati</taxon>
        <taxon>Pseudomonadota</taxon>
        <taxon>Gammaproteobacteria</taxon>
        <taxon>Lysobacterales</taxon>
        <taxon>Rhodanobacteraceae</taxon>
        <taxon>Dokdonella</taxon>
    </lineage>
</organism>
<proteinExistence type="predicted"/>
<evidence type="ECO:0000313" key="1">
    <source>
        <dbReference type="EMBL" id="MBA8886363.1"/>
    </source>
</evidence>
<keyword evidence="2" id="KW-1185">Reference proteome</keyword>
<evidence type="ECO:0000313" key="2">
    <source>
        <dbReference type="Proteomes" id="UP000550401"/>
    </source>
</evidence>
<reference evidence="1 2" key="1">
    <citation type="submission" date="2020-07" db="EMBL/GenBank/DDBJ databases">
        <title>Genomic Encyclopedia of Type Strains, Phase IV (KMG-V): Genome sequencing to study the core and pangenomes of soil and plant-associated prokaryotes.</title>
        <authorList>
            <person name="Whitman W."/>
        </authorList>
    </citation>
    <scope>NUCLEOTIDE SEQUENCE [LARGE SCALE GENOMIC DNA]</scope>
    <source>
        <strain evidence="1 2">RH2WT43</strain>
    </source>
</reference>
<comment type="caution">
    <text evidence="1">The sequence shown here is derived from an EMBL/GenBank/DDBJ whole genome shotgun (WGS) entry which is preliminary data.</text>
</comment>